<organism evidence="2 3">
    <name type="scientific">Polyplosphaeria fusca</name>
    <dbReference type="NCBI Taxonomy" id="682080"/>
    <lineage>
        <taxon>Eukaryota</taxon>
        <taxon>Fungi</taxon>
        <taxon>Dikarya</taxon>
        <taxon>Ascomycota</taxon>
        <taxon>Pezizomycotina</taxon>
        <taxon>Dothideomycetes</taxon>
        <taxon>Pleosporomycetidae</taxon>
        <taxon>Pleosporales</taxon>
        <taxon>Tetraplosphaeriaceae</taxon>
        <taxon>Polyplosphaeria</taxon>
    </lineage>
</organism>
<sequence>MSWQTEFRSWSFPVNLSTPAPPVVGSRAPHTEKLSSVAGDGRPFLVTFLRHCGCPFAEKTFMSLRKAASEHPDTRFIAVSHSDDESTRHWVDALGGAEGVLVVVDASREAYASWGLGVSSFWHVLNPWSLYSVYKLGKQENIWNRPTESGSRWQCSGSFAVNEEGTVRWSSPSQTADHVPDFAEAVQALSTK</sequence>
<dbReference type="SUPFAM" id="SSF52833">
    <property type="entry name" value="Thioredoxin-like"/>
    <property type="match status" value="1"/>
</dbReference>
<dbReference type="Gene3D" id="3.40.30.10">
    <property type="entry name" value="Glutaredoxin"/>
    <property type="match status" value="1"/>
</dbReference>
<dbReference type="InterPro" id="IPR013766">
    <property type="entry name" value="Thioredoxin_domain"/>
</dbReference>
<proteinExistence type="predicted"/>
<feature type="domain" description="Thioredoxin" evidence="1">
    <location>
        <begin position="14"/>
        <end position="191"/>
    </location>
</feature>
<dbReference type="InterPro" id="IPR036249">
    <property type="entry name" value="Thioredoxin-like_sf"/>
</dbReference>
<dbReference type="PANTHER" id="PTHR42336:SF1">
    <property type="entry name" value="ALKYL HYDROPEROXIDE REDUCTASE SUBUNIT C_ THIOL SPECIFIC ANTIOXIDANT DOMAIN-CONTAINING PROTEIN"/>
    <property type="match status" value="1"/>
</dbReference>
<dbReference type="EMBL" id="ML996348">
    <property type="protein sequence ID" value="KAF2727189.1"/>
    <property type="molecule type" value="Genomic_DNA"/>
</dbReference>
<evidence type="ECO:0000259" key="1">
    <source>
        <dbReference type="PROSITE" id="PS51352"/>
    </source>
</evidence>
<reference evidence="2" key="1">
    <citation type="journal article" date="2020" name="Stud. Mycol.">
        <title>101 Dothideomycetes genomes: a test case for predicting lifestyles and emergence of pathogens.</title>
        <authorList>
            <person name="Haridas S."/>
            <person name="Albert R."/>
            <person name="Binder M."/>
            <person name="Bloem J."/>
            <person name="Labutti K."/>
            <person name="Salamov A."/>
            <person name="Andreopoulos B."/>
            <person name="Baker S."/>
            <person name="Barry K."/>
            <person name="Bills G."/>
            <person name="Bluhm B."/>
            <person name="Cannon C."/>
            <person name="Castanera R."/>
            <person name="Culley D."/>
            <person name="Daum C."/>
            <person name="Ezra D."/>
            <person name="Gonzalez J."/>
            <person name="Henrissat B."/>
            <person name="Kuo A."/>
            <person name="Liang C."/>
            <person name="Lipzen A."/>
            <person name="Lutzoni F."/>
            <person name="Magnuson J."/>
            <person name="Mondo S."/>
            <person name="Nolan M."/>
            <person name="Ohm R."/>
            <person name="Pangilinan J."/>
            <person name="Park H.-J."/>
            <person name="Ramirez L."/>
            <person name="Alfaro M."/>
            <person name="Sun H."/>
            <person name="Tritt A."/>
            <person name="Yoshinaga Y."/>
            <person name="Zwiers L.-H."/>
            <person name="Turgeon B."/>
            <person name="Goodwin S."/>
            <person name="Spatafora J."/>
            <person name="Crous P."/>
            <person name="Grigoriev I."/>
        </authorList>
    </citation>
    <scope>NUCLEOTIDE SEQUENCE</scope>
    <source>
        <strain evidence="2">CBS 125425</strain>
    </source>
</reference>
<dbReference type="Proteomes" id="UP000799444">
    <property type="component" value="Unassembled WGS sequence"/>
</dbReference>
<accession>A0A9P4QLM3</accession>
<gene>
    <name evidence="2" type="ORF">EJ04DRAFT_145402</name>
</gene>
<keyword evidence="3" id="KW-1185">Reference proteome</keyword>
<name>A0A9P4QLM3_9PLEO</name>
<evidence type="ECO:0000313" key="2">
    <source>
        <dbReference type="EMBL" id="KAF2727189.1"/>
    </source>
</evidence>
<dbReference type="InterPro" id="IPR032801">
    <property type="entry name" value="PXL2A/B/C"/>
</dbReference>
<dbReference type="Pfam" id="PF13911">
    <property type="entry name" value="AhpC-TSA_2"/>
    <property type="match status" value="1"/>
</dbReference>
<dbReference type="OrthoDB" id="40334at2759"/>
<evidence type="ECO:0000313" key="3">
    <source>
        <dbReference type="Proteomes" id="UP000799444"/>
    </source>
</evidence>
<dbReference type="PROSITE" id="PS51352">
    <property type="entry name" value="THIOREDOXIN_2"/>
    <property type="match status" value="1"/>
</dbReference>
<dbReference type="AlphaFoldDB" id="A0A9P4QLM3"/>
<comment type="caution">
    <text evidence="2">The sequence shown here is derived from an EMBL/GenBank/DDBJ whole genome shotgun (WGS) entry which is preliminary data.</text>
</comment>
<protein>
    <recommendedName>
        <fullName evidence="1">Thioredoxin domain-containing protein</fullName>
    </recommendedName>
</protein>
<dbReference type="PANTHER" id="PTHR42336">
    <property type="entry name" value="THIOREDOXIN DOMAIN-CONTAINING PROTEIN-RELATED"/>
    <property type="match status" value="1"/>
</dbReference>